<feature type="region of interest" description="Disordered" evidence="1">
    <location>
        <begin position="931"/>
        <end position="993"/>
    </location>
</feature>
<dbReference type="PROSITE" id="PS50093">
    <property type="entry name" value="PKD"/>
    <property type="match status" value="1"/>
</dbReference>
<evidence type="ECO:0000259" key="2">
    <source>
        <dbReference type="PROSITE" id="PS50093"/>
    </source>
</evidence>
<evidence type="ECO:0000313" key="3">
    <source>
        <dbReference type="EMBL" id="KAG5187107.1"/>
    </source>
</evidence>
<evidence type="ECO:0000313" key="4">
    <source>
        <dbReference type="Proteomes" id="UP000664859"/>
    </source>
</evidence>
<dbReference type="Pfam" id="PF18911">
    <property type="entry name" value="PKD_4"/>
    <property type="match status" value="1"/>
</dbReference>
<name>A0A836CIC6_9STRA</name>
<feature type="compositionally biased region" description="Low complexity" evidence="1">
    <location>
        <begin position="966"/>
        <end position="993"/>
    </location>
</feature>
<dbReference type="InterPro" id="IPR000601">
    <property type="entry name" value="PKD_dom"/>
</dbReference>
<feature type="domain" description="PKD" evidence="2">
    <location>
        <begin position="185"/>
        <end position="260"/>
    </location>
</feature>
<organism evidence="3 4">
    <name type="scientific">Tribonema minus</name>
    <dbReference type="NCBI Taxonomy" id="303371"/>
    <lineage>
        <taxon>Eukaryota</taxon>
        <taxon>Sar</taxon>
        <taxon>Stramenopiles</taxon>
        <taxon>Ochrophyta</taxon>
        <taxon>PX clade</taxon>
        <taxon>Xanthophyceae</taxon>
        <taxon>Tribonematales</taxon>
        <taxon>Tribonemataceae</taxon>
        <taxon>Tribonema</taxon>
    </lineage>
</organism>
<proteinExistence type="predicted"/>
<dbReference type="EMBL" id="JAFCMP010000095">
    <property type="protein sequence ID" value="KAG5187107.1"/>
    <property type="molecule type" value="Genomic_DNA"/>
</dbReference>
<dbReference type="InterPro" id="IPR013783">
    <property type="entry name" value="Ig-like_fold"/>
</dbReference>
<feature type="region of interest" description="Disordered" evidence="1">
    <location>
        <begin position="678"/>
        <end position="701"/>
    </location>
</feature>
<dbReference type="Proteomes" id="UP000664859">
    <property type="component" value="Unassembled WGS sequence"/>
</dbReference>
<dbReference type="SMART" id="SM00089">
    <property type="entry name" value="PKD"/>
    <property type="match status" value="1"/>
</dbReference>
<keyword evidence="4" id="KW-1185">Reference proteome</keyword>
<dbReference type="AlphaFoldDB" id="A0A836CIC6"/>
<comment type="caution">
    <text evidence="3">The sequence shown here is derived from an EMBL/GenBank/DDBJ whole genome shotgun (WGS) entry which is preliminary data.</text>
</comment>
<dbReference type="Gene3D" id="2.60.40.10">
    <property type="entry name" value="Immunoglobulins"/>
    <property type="match status" value="1"/>
</dbReference>
<dbReference type="InterPro" id="IPR035986">
    <property type="entry name" value="PKD_dom_sf"/>
</dbReference>
<sequence>MVDFIRGELNHAAAIMVDFIRGELNHAILDNDGKLMHIVPMWGTLGQFFQPIDMITNSEGVTFVIEWRGDRSTTLGQATLTQVCYTGAVPSVTAACKADKVAGTTTLGQATLTQVWYTGAVPSVTAACKADKQVWYTGAVPSVTAACKADKWRGDRTTTVGEATLTRYCYTSAAPSVTAACKADKVAAFEADQVAGLAPLSVSVTSAGSFHSQGARLAYEWDFGDGSVMELTPDASHTFTAPATYRVLLTTTAVSNSTLTDHASHIFTAPGNYRVLLTTTAVSDSTMTDQCAIDVSVGNSAPTVVINAPAWDAGFYCSGSKLEFSVVINAPAWDAGFYCSGSKLDFNVDAFDAEDGNTNDGSIGCDQLLVSYYVGHDAHFHPSGAYTSCRGGQTVDMAGHSLLADDIYWGIELQYKDKGNVPAKPTTSRTSILAYNRMIQAEDYTGHSDATCAKYPKLQKDGCSMTAKSEGGLLAQGPKGGGWMKYGPYNPFNLKQVSVRFTALQSTVTLQLRAHSVSVRFTAVKSTVTLQLRGHSPTGPILAVWRLPSTASDVSNIIYNDTFKEATTGFADPNQTLTLDLGSTKSVGKIVLVAPARSNCPAGYAIYGKASSGNYQLPLTPLTRSTDFNFMQERVTFEVRGMPTQNLNYRHDSGNCFCPIWLPLTGCDELNIVQDSSAQKTEVRRLPPPHADSTDSSGNYQLPVTPFTRSKTPSCDTAGQTTIAFSGSARYLVIVQTGNSDSAWAVAEARVYAHTRKRYLVIVQTGNGNSAWAVAEARVYVAEGRVYAPDGTSIKVNGAKALYNKDAAYKAVDGNTGTNWSTLIKQIGGPFSLYLTPTGTSTWFANWFEFSNGAGVSSSSTCTAYANCGKYNQCNNSCGDGSLRHLHELHRLSPAAAALPLPPPPPPLPLPPPPLQVTTSVCALLLPVSSAAGRSGTRPTAAAPRSADRRAETAAAPLSLGKRRGSSAWMATTMRSSSSSSSSGAQTRAVSSA</sequence>
<dbReference type="CDD" id="cd00146">
    <property type="entry name" value="PKD"/>
    <property type="match status" value="1"/>
</dbReference>
<evidence type="ECO:0000256" key="1">
    <source>
        <dbReference type="SAM" id="MobiDB-lite"/>
    </source>
</evidence>
<gene>
    <name evidence="3" type="ORF">JKP88DRAFT_308080</name>
</gene>
<protein>
    <recommendedName>
        <fullName evidence="2">PKD domain-containing protein</fullName>
    </recommendedName>
</protein>
<dbReference type="SUPFAM" id="SSF49299">
    <property type="entry name" value="PKD domain"/>
    <property type="match status" value="1"/>
</dbReference>
<accession>A0A836CIC6</accession>
<reference evidence="3" key="1">
    <citation type="submission" date="2021-02" db="EMBL/GenBank/DDBJ databases">
        <title>First Annotated Genome of the Yellow-green Alga Tribonema minus.</title>
        <authorList>
            <person name="Mahan K.M."/>
        </authorList>
    </citation>
    <scope>NUCLEOTIDE SEQUENCE</scope>
    <source>
        <strain evidence="3">UTEX B ZZ1240</strain>
    </source>
</reference>
<dbReference type="InterPro" id="IPR022409">
    <property type="entry name" value="PKD/Chitinase_dom"/>
</dbReference>